<reference evidence="3" key="1">
    <citation type="journal article" date="2019" name="Int. J. Syst. Evol. Microbiol.">
        <title>The Global Catalogue of Microorganisms (GCM) 10K type strain sequencing project: providing services to taxonomists for standard genome sequencing and annotation.</title>
        <authorList>
            <consortium name="The Broad Institute Genomics Platform"/>
            <consortium name="The Broad Institute Genome Sequencing Center for Infectious Disease"/>
            <person name="Wu L."/>
            <person name="Ma J."/>
        </authorList>
    </citation>
    <scope>NUCLEOTIDE SEQUENCE [LARGE SCALE GENOMIC DNA]</scope>
    <source>
        <strain evidence="3">JCM 11813</strain>
    </source>
</reference>
<feature type="region of interest" description="Disordered" evidence="1">
    <location>
        <begin position="272"/>
        <end position="293"/>
    </location>
</feature>
<gene>
    <name evidence="2" type="ORF">GCM10009606_31760</name>
</gene>
<comment type="caution">
    <text evidence="2">The sequence shown here is derived from an EMBL/GenBank/DDBJ whole genome shotgun (WGS) entry which is preliminary data.</text>
</comment>
<feature type="compositionally biased region" description="Acidic residues" evidence="1">
    <location>
        <begin position="661"/>
        <end position="673"/>
    </location>
</feature>
<feature type="region of interest" description="Disordered" evidence="1">
    <location>
        <begin position="1"/>
        <end position="32"/>
    </location>
</feature>
<dbReference type="RefSeq" id="WP_343908565.1">
    <property type="nucleotide sequence ID" value="NZ_BAAAJE010000016.1"/>
</dbReference>
<proteinExistence type="predicted"/>
<protein>
    <recommendedName>
        <fullName evidence="4">Transposase</fullName>
    </recommendedName>
</protein>
<feature type="compositionally biased region" description="Basic and acidic residues" evidence="1">
    <location>
        <begin position="635"/>
        <end position="646"/>
    </location>
</feature>
<feature type="region of interest" description="Disordered" evidence="1">
    <location>
        <begin position="631"/>
        <end position="673"/>
    </location>
</feature>
<evidence type="ECO:0008006" key="4">
    <source>
        <dbReference type="Google" id="ProtNLM"/>
    </source>
</evidence>
<feature type="compositionally biased region" description="Basic residues" evidence="1">
    <location>
        <begin position="8"/>
        <end position="19"/>
    </location>
</feature>
<dbReference type="Proteomes" id="UP001499979">
    <property type="component" value="Unassembled WGS sequence"/>
</dbReference>
<evidence type="ECO:0000313" key="3">
    <source>
        <dbReference type="Proteomes" id="UP001499979"/>
    </source>
</evidence>
<sequence length="673" mass="74021">MSEASPGHRSKKKSRGGKKTKPDVDPTKTGRALRQEFTTGTVTELTQRIRATRTAVQPMNGPDAIGADVPHPVFQEFVTKFADRDVDAVFDAIRHSGAVELVTARIDAGKVKKGRPTAMSYRALIVAMLLTAIDGKGCLASEIAKTLYWRLHPSAMRLLDITPFPEPANAADQRRQQWKAQRRVRLALHRLLSVLDPSIHPKGRSMPWVDLRTLDRPLTEEEIEDRQVALSVFCNSVLQTPYDLLPASVKRKYRGSACIDATPARILARGRGVDSETASTDPDASYYARHGSHAEDEDPKIKKAFFAYDINLMVAVCDHLGDNQYLPALPYAMHLDRPGVDPAGASRRMMAFLHEKGHQPRYLAGDGLYALADPDTFHTPARDIGWQLVLPVLDDHLGIQTSLEGLLMIEGSWYCPSIPELLIDATKHFRAGLITLAEYRQRIEAREAYRARFKGTNKSGSQRWGCAASGSHPAVMCALKPKSEEKPMIGGPVLGVRLKDRVTPDPATQTAGVWPKPCRQESVTIDMGGFTSTDPDAITTEDQSRHAAAKYAQDLVFGTTEHTDTYNALRQSQEGLHGFAKDDAYEALGTPGKRRIKGRAAQSVFAAFLLAAAGIRKVRVFLRNAIPDSNGDLYVPRRERKGEHATSHLPPGTKGTRGDPDYDASDSDSEEAA</sequence>
<dbReference type="EMBL" id="BAAAJE010000016">
    <property type="protein sequence ID" value="GAA1150797.1"/>
    <property type="molecule type" value="Genomic_DNA"/>
</dbReference>
<accession>A0ABP4F4H5</accession>
<organism evidence="2 3">
    <name type="scientific">Nocardioides aquiterrae</name>
    <dbReference type="NCBI Taxonomy" id="203799"/>
    <lineage>
        <taxon>Bacteria</taxon>
        <taxon>Bacillati</taxon>
        <taxon>Actinomycetota</taxon>
        <taxon>Actinomycetes</taxon>
        <taxon>Propionibacteriales</taxon>
        <taxon>Nocardioidaceae</taxon>
        <taxon>Nocardioides</taxon>
    </lineage>
</organism>
<keyword evidence="3" id="KW-1185">Reference proteome</keyword>
<name>A0ABP4F4H5_9ACTN</name>
<evidence type="ECO:0000256" key="1">
    <source>
        <dbReference type="SAM" id="MobiDB-lite"/>
    </source>
</evidence>
<evidence type="ECO:0000313" key="2">
    <source>
        <dbReference type="EMBL" id="GAA1150797.1"/>
    </source>
</evidence>